<dbReference type="InterPro" id="IPR018494">
    <property type="entry name" value="Oxysterol-bd_CS"/>
</dbReference>
<keyword evidence="8" id="KW-0276">Fatty acid metabolism</keyword>
<keyword evidence="11" id="KW-0408">Iron</keyword>
<dbReference type="InterPro" id="IPR001199">
    <property type="entry name" value="Cyt_B5-like_heme/steroid-bd"/>
</dbReference>
<accession>A0A9N9F5T5</accession>
<keyword evidence="5" id="KW-0349">Heme</keyword>
<dbReference type="GO" id="GO:0005789">
    <property type="term" value="C:endoplasmic reticulum membrane"/>
    <property type="evidence" value="ECO:0007669"/>
    <property type="project" value="TreeGrafter"/>
</dbReference>
<dbReference type="SMART" id="SM01117">
    <property type="entry name" value="Cyt-b5"/>
    <property type="match status" value="1"/>
</dbReference>
<organism evidence="18 19">
    <name type="scientific">Funneliformis caledonium</name>
    <dbReference type="NCBI Taxonomy" id="1117310"/>
    <lineage>
        <taxon>Eukaryota</taxon>
        <taxon>Fungi</taxon>
        <taxon>Fungi incertae sedis</taxon>
        <taxon>Mucoromycota</taxon>
        <taxon>Glomeromycotina</taxon>
        <taxon>Glomeromycetes</taxon>
        <taxon>Glomerales</taxon>
        <taxon>Glomeraceae</taxon>
        <taxon>Funneliformis</taxon>
    </lineage>
</organism>
<dbReference type="InterPro" id="IPR005804">
    <property type="entry name" value="FA_desaturase_dom"/>
</dbReference>
<dbReference type="Gene3D" id="1.10.287.2720">
    <property type="match status" value="1"/>
</dbReference>
<evidence type="ECO:0000256" key="13">
    <source>
        <dbReference type="ARBA" id="ARBA00023136"/>
    </source>
</evidence>
<dbReference type="PRINTS" id="PR00075">
    <property type="entry name" value="FACDDSATRASE"/>
</dbReference>
<dbReference type="GO" id="GO:0004768">
    <property type="term" value="F:stearoyl-CoA 9-desaturase activity"/>
    <property type="evidence" value="ECO:0007669"/>
    <property type="project" value="TreeGrafter"/>
</dbReference>
<keyword evidence="6 16" id="KW-0812">Transmembrane</keyword>
<dbReference type="SUPFAM" id="SSF55856">
    <property type="entry name" value="Cytochrome b5-like heme/steroid binding domain"/>
    <property type="match status" value="1"/>
</dbReference>
<keyword evidence="12" id="KW-0443">Lipid metabolism</keyword>
<feature type="transmembrane region" description="Helical" evidence="16">
    <location>
        <begin position="37"/>
        <end position="59"/>
    </location>
</feature>
<comment type="caution">
    <text evidence="18">The sequence shown here is derived from an EMBL/GenBank/DDBJ whole genome shotgun (WGS) entry which is preliminary data.</text>
</comment>
<protein>
    <submittedName>
        <fullName evidence="18">6522_t:CDS:1</fullName>
    </submittedName>
</protein>
<dbReference type="SUPFAM" id="SSF144000">
    <property type="entry name" value="Oxysterol-binding protein-like"/>
    <property type="match status" value="1"/>
</dbReference>
<keyword evidence="13 16" id="KW-0472">Membrane</keyword>
<evidence type="ECO:0000256" key="11">
    <source>
        <dbReference type="ARBA" id="ARBA00023004"/>
    </source>
</evidence>
<comment type="subcellular location">
    <subcellularLocation>
        <location evidence="1">Membrane</location>
        <topology evidence="1">Multi-pass membrane protein</topology>
    </subcellularLocation>
</comment>
<evidence type="ECO:0000256" key="7">
    <source>
        <dbReference type="ARBA" id="ARBA00022723"/>
    </source>
</evidence>
<keyword evidence="7" id="KW-0479">Metal-binding</keyword>
<evidence type="ECO:0000313" key="19">
    <source>
        <dbReference type="Proteomes" id="UP000789570"/>
    </source>
</evidence>
<evidence type="ECO:0000256" key="9">
    <source>
        <dbReference type="ARBA" id="ARBA00022989"/>
    </source>
</evidence>
<dbReference type="CDD" id="cd03505">
    <property type="entry name" value="Delta9-FADS-like"/>
    <property type="match status" value="1"/>
</dbReference>
<feature type="domain" description="Cytochrome b5 heme-binding" evidence="17">
    <location>
        <begin position="333"/>
        <end position="412"/>
    </location>
</feature>
<evidence type="ECO:0000256" key="5">
    <source>
        <dbReference type="ARBA" id="ARBA00022617"/>
    </source>
</evidence>
<dbReference type="Gene3D" id="3.10.120.10">
    <property type="entry name" value="Cytochrome b5-like heme/steroid binding domain"/>
    <property type="match status" value="1"/>
</dbReference>
<dbReference type="InterPro" id="IPR037239">
    <property type="entry name" value="OSBP_sf"/>
</dbReference>
<evidence type="ECO:0000256" key="10">
    <source>
        <dbReference type="ARBA" id="ARBA00023002"/>
    </source>
</evidence>
<feature type="transmembrane region" description="Helical" evidence="16">
    <location>
        <begin position="97"/>
        <end position="119"/>
    </location>
</feature>
<name>A0A9N9F5T5_9GLOM</name>
<proteinExistence type="inferred from homology"/>
<evidence type="ECO:0000256" key="12">
    <source>
        <dbReference type="ARBA" id="ARBA00023098"/>
    </source>
</evidence>
<dbReference type="Pfam" id="PF01237">
    <property type="entry name" value="Oxysterol_BP"/>
    <property type="match status" value="1"/>
</dbReference>
<dbReference type="PANTHER" id="PTHR11351">
    <property type="entry name" value="ACYL-COA DESATURASE"/>
    <property type="match status" value="1"/>
</dbReference>
<evidence type="ECO:0000256" key="1">
    <source>
        <dbReference type="ARBA" id="ARBA00004141"/>
    </source>
</evidence>
<evidence type="ECO:0000256" key="2">
    <source>
        <dbReference type="ARBA" id="ARBA00008842"/>
    </source>
</evidence>
<dbReference type="Gene3D" id="2.40.160.120">
    <property type="match status" value="1"/>
</dbReference>
<feature type="transmembrane region" description="Helical" evidence="16">
    <location>
        <begin position="180"/>
        <end position="199"/>
    </location>
</feature>
<evidence type="ECO:0000256" key="15">
    <source>
        <dbReference type="RuleBase" id="RU003844"/>
    </source>
</evidence>
<evidence type="ECO:0000259" key="17">
    <source>
        <dbReference type="PROSITE" id="PS50255"/>
    </source>
</evidence>
<dbReference type="InterPro" id="IPR036400">
    <property type="entry name" value="Cyt_B5-like_heme/steroid_sf"/>
</dbReference>
<feature type="transmembrane region" description="Helical" evidence="16">
    <location>
        <begin position="65"/>
        <end position="85"/>
    </location>
</feature>
<dbReference type="PROSITE" id="PS01013">
    <property type="entry name" value="OSBP"/>
    <property type="match status" value="1"/>
</dbReference>
<evidence type="ECO:0000256" key="6">
    <source>
        <dbReference type="ARBA" id="ARBA00022692"/>
    </source>
</evidence>
<dbReference type="InterPro" id="IPR000648">
    <property type="entry name" value="Oxysterol-bd"/>
</dbReference>
<dbReference type="GO" id="GO:0008289">
    <property type="term" value="F:lipid binding"/>
    <property type="evidence" value="ECO:0007669"/>
    <property type="project" value="InterPro"/>
</dbReference>
<dbReference type="AlphaFoldDB" id="A0A9N9F5T5"/>
<dbReference type="Proteomes" id="UP000789570">
    <property type="component" value="Unassembled WGS sequence"/>
</dbReference>
<dbReference type="InterPro" id="IPR018506">
    <property type="entry name" value="Cyt_B5_heme-BS"/>
</dbReference>
<dbReference type="PROSITE" id="PS00191">
    <property type="entry name" value="CYTOCHROME_B5_1"/>
    <property type="match status" value="1"/>
</dbReference>
<dbReference type="GO" id="GO:0005506">
    <property type="term" value="F:iron ion binding"/>
    <property type="evidence" value="ECO:0007669"/>
    <property type="project" value="TreeGrafter"/>
</dbReference>
<dbReference type="Pfam" id="PF00487">
    <property type="entry name" value="FA_desaturase"/>
    <property type="match status" value="1"/>
</dbReference>
<dbReference type="Pfam" id="PF00173">
    <property type="entry name" value="Cyt-b5"/>
    <property type="match status" value="1"/>
</dbReference>
<evidence type="ECO:0000256" key="8">
    <source>
        <dbReference type="ARBA" id="ARBA00022832"/>
    </source>
</evidence>
<gene>
    <name evidence="18" type="ORF">FCALED_LOCUS4237</name>
</gene>
<comment type="similarity">
    <text evidence="3">Belongs to the fatty acid desaturase type 1 family.</text>
</comment>
<evidence type="ECO:0000256" key="14">
    <source>
        <dbReference type="ARBA" id="ARBA00023160"/>
    </source>
</evidence>
<dbReference type="GO" id="GO:0020037">
    <property type="term" value="F:heme binding"/>
    <property type="evidence" value="ECO:0007669"/>
    <property type="project" value="InterPro"/>
</dbReference>
<comment type="similarity">
    <text evidence="2 15">Belongs to the OSBP family.</text>
</comment>
<keyword evidence="19" id="KW-1185">Reference proteome</keyword>
<evidence type="ECO:0000313" key="18">
    <source>
        <dbReference type="EMBL" id="CAG8511794.1"/>
    </source>
</evidence>
<evidence type="ECO:0000256" key="3">
    <source>
        <dbReference type="ARBA" id="ARBA00009295"/>
    </source>
</evidence>
<dbReference type="OrthoDB" id="14833at2759"/>
<keyword evidence="9 16" id="KW-1133">Transmembrane helix</keyword>
<keyword evidence="4" id="KW-0444">Lipid biosynthesis</keyword>
<reference evidence="18" key="1">
    <citation type="submission" date="2021-06" db="EMBL/GenBank/DDBJ databases">
        <authorList>
            <person name="Kallberg Y."/>
            <person name="Tangrot J."/>
            <person name="Rosling A."/>
        </authorList>
    </citation>
    <scope>NUCLEOTIDE SEQUENCE</scope>
    <source>
        <strain evidence="18">UK204</strain>
    </source>
</reference>
<sequence>MTAASEMKTKMNEAGFDDIQKQKYINKKQAKPDKEPAWWINGAFVIVVHIITALSLLLYTPSFNTGVMTFFICQLAMFGITVGYHRLWSHRAYEAKAPLRVVLAFLGTLGFQGSIKWWVLRHRIHHRWTDTKDDPYSAAEGFWFSHMGWIFKKPHYPKMKLIDASDLNADPVVRFQHKHYVPLALVSGFALPTLIGALWGDALGGFLYGGILSRVVIWHSTFCINSFAHWAGDQIYSTEISARGNLLLAIMTNGEGYHNFHHEFPKDFRNGYRLFDWDPSKWIIFLLHTFTNQVPSVTRVPDNEVQKAIANMELYRAQEKRQKCDWGVDSSLLPVITYEEYKQRQESEGKEWLLVDEFVLDVSSFKEAHPGGAKVLKNYYGKDSTKAFYGGLNMHTKAARTMTAMLRVAKIEKYIEKLLFMRFSKNMSSDGTNNDVDIQVPESKKSEFSGFLKTLSTFTGDIYSLTCPSFLLSGTSTLEYGQYWADYPEYFAAISEPTKEVERAVAVLKWFISTLYGSFASRKDKDKIEKKPFNPILGEQFLARWDDRYGCGETILFSEQVSHHPPISAVYLENKKAGVSAIGHTGQKSQFRATAARIDVTQVGHIIIHLRDHPEKYLITLPSLQILGLWKGAPYVELSGHSVIQSKNFNIVIEFSGKGWLSGEKHTFNGVIRKNGSKEPLYTAFGNWSGKSTLENHLTQEKTIFLDIEGTKRANPIIASEDDQNPLESRKLWKHVAKAINEGDFATASRLKGEIEQRQRDKVKRGENTSLQYFNWIETDQVFLSLNELINSKYQVDDKYKETGSWVYNNLLFNN</sequence>
<keyword evidence="10" id="KW-0560">Oxidoreductase</keyword>
<keyword evidence="14" id="KW-0275">Fatty acid biosynthesis</keyword>
<evidence type="ECO:0000256" key="4">
    <source>
        <dbReference type="ARBA" id="ARBA00022516"/>
    </source>
</evidence>
<dbReference type="PANTHER" id="PTHR11351:SF31">
    <property type="entry name" value="DESATURASE 1, ISOFORM A-RELATED"/>
    <property type="match status" value="1"/>
</dbReference>
<dbReference type="GO" id="GO:0006636">
    <property type="term" value="P:unsaturated fatty acid biosynthetic process"/>
    <property type="evidence" value="ECO:0007669"/>
    <property type="project" value="TreeGrafter"/>
</dbReference>
<dbReference type="InterPro" id="IPR015876">
    <property type="entry name" value="Acyl-CoA_DS"/>
</dbReference>
<dbReference type="EMBL" id="CAJVPQ010000806">
    <property type="protein sequence ID" value="CAG8511794.1"/>
    <property type="molecule type" value="Genomic_DNA"/>
</dbReference>
<dbReference type="Gene3D" id="6.10.140.1150">
    <property type="match status" value="1"/>
</dbReference>
<evidence type="ECO:0000256" key="16">
    <source>
        <dbReference type="SAM" id="Phobius"/>
    </source>
</evidence>
<dbReference type="PROSITE" id="PS50255">
    <property type="entry name" value="CYTOCHROME_B5_2"/>
    <property type="match status" value="1"/>
</dbReference>